<feature type="compositionally biased region" description="Basic and acidic residues" evidence="1">
    <location>
        <begin position="249"/>
        <end position="261"/>
    </location>
</feature>
<dbReference type="EMBL" id="OMOR01000001">
    <property type="protein sequence ID" value="SPH21101.1"/>
    <property type="molecule type" value="Genomic_DNA"/>
</dbReference>
<dbReference type="AlphaFoldDB" id="A0A2R8BDK6"/>
<dbReference type="OrthoDB" id="7815180at2"/>
<dbReference type="SUPFAM" id="SSF53335">
    <property type="entry name" value="S-adenosyl-L-methionine-dependent methyltransferases"/>
    <property type="match status" value="1"/>
</dbReference>
<protein>
    <recommendedName>
        <fullName evidence="4">Class I SAM-dependent methyltransferase</fullName>
    </recommendedName>
</protein>
<accession>A0A2R8BDK6</accession>
<reference evidence="2 3" key="1">
    <citation type="submission" date="2018-03" db="EMBL/GenBank/DDBJ databases">
        <authorList>
            <person name="Keele B.F."/>
        </authorList>
    </citation>
    <scope>NUCLEOTIDE SEQUENCE [LARGE SCALE GENOMIC DNA]</scope>
    <source>
        <strain evidence="2 3">CECT 8599</strain>
    </source>
</reference>
<evidence type="ECO:0000313" key="3">
    <source>
        <dbReference type="Proteomes" id="UP000244880"/>
    </source>
</evidence>
<dbReference type="Proteomes" id="UP000244880">
    <property type="component" value="Unassembled WGS sequence"/>
</dbReference>
<organism evidence="2 3">
    <name type="scientific">Ascidiaceihabitans donghaensis</name>
    <dbReference type="NCBI Taxonomy" id="1510460"/>
    <lineage>
        <taxon>Bacteria</taxon>
        <taxon>Pseudomonadati</taxon>
        <taxon>Pseudomonadota</taxon>
        <taxon>Alphaproteobacteria</taxon>
        <taxon>Rhodobacterales</taxon>
        <taxon>Paracoccaceae</taxon>
        <taxon>Ascidiaceihabitans</taxon>
    </lineage>
</organism>
<evidence type="ECO:0008006" key="4">
    <source>
        <dbReference type="Google" id="ProtNLM"/>
    </source>
</evidence>
<evidence type="ECO:0000313" key="2">
    <source>
        <dbReference type="EMBL" id="SPH21101.1"/>
    </source>
</evidence>
<dbReference type="InterPro" id="IPR029063">
    <property type="entry name" value="SAM-dependent_MTases_sf"/>
</dbReference>
<proteinExistence type="predicted"/>
<name>A0A2R8BDK6_9RHOB</name>
<feature type="region of interest" description="Disordered" evidence="1">
    <location>
        <begin position="248"/>
        <end position="269"/>
    </location>
</feature>
<evidence type="ECO:0000256" key="1">
    <source>
        <dbReference type="SAM" id="MobiDB-lite"/>
    </source>
</evidence>
<sequence>MSLLGRLFYKSRKFYDDDFDWNSYTEDSYKRRIETDIESQFQAVAQNDQLGFDAASGHVTVSGSDMHPNHLLILEAIGQLQPKSVHEVGCGGGDHVANGQTLFPQIAFTGGDRGQTQLDMAMSRHPELKDAVALQDITMPLSRHWPRAEFVYSQAVLMHIHTAVSHFVGLANMVNLSDRFVLLMENYQCHNFIADIQNLRDGGHFDWPELYIYRFDGSTGARAILLSREKLDLPEIESDAQIREGLTASDRRLKRSDEDSARGIFGPKN</sequence>
<gene>
    <name evidence="2" type="ORF">ASD8599_01845</name>
</gene>
<keyword evidence="3" id="KW-1185">Reference proteome</keyword>
<dbReference type="RefSeq" id="WP_108828221.1">
    <property type="nucleotide sequence ID" value="NZ_OMOR01000001.1"/>
</dbReference>